<protein>
    <submittedName>
        <fullName evidence="1">Uncharacterized protein</fullName>
    </submittedName>
</protein>
<dbReference type="KEGG" id="rpm:RSPPHO_02379"/>
<reference evidence="1 2" key="1">
    <citation type="submission" date="2012-02" db="EMBL/GenBank/DDBJ databases">
        <title>Shotgun genome sequence of Phaeospirillum photometricum DSM 122.</title>
        <authorList>
            <person name="Duquesne K."/>
            <person name="Sturgis J."/>
        </authorList>
    </citation>
    <scope>NUCLEOTIDE SEQUENCE [LARGE SCALE GENOMIC DNA]</scope>
    <source>
        <strain evidence="2">DSM122</strain>
    </source>
</reference>
<accession>H6SLZ0</accession>
<dbReference type="PATRIC" id="fig|1150469.3.peg.2687"/>
<sequence>MIRYSLECPDEHVFEHWFDSIADADAQLAAHAITCPECGATTVRKSLMAPNIGASKPSAPALPSCASASCCAGSCPALAG</sequence>
<keyword evidence="2" id="KW-1185">Reference proteome</keyword>
<dbReference type="RefSeq" id="WP_014415638.1">
    <property type="nucleotide sequence ID" value="NC_017059.1"/>
</dbReference>
<dbReference type="STRING" id="1150469.RSPPHO_02379"/>
<dbReference type="eggNOG" id="COG5319">
    <property type="taxonomic scope" value="Bacteria"/>
</dbReference>
<dbReference type="HOGENOM" id="CLU_191430_0_0_5"/>
<dbReference type="Pfam" id="PF06676">
    <property type="entry name" value="DUF1178"/>
    <property type="match status" value="1"/>
</dbReference>
<organism evidence="1 2">
    <name type="scientific">Pararhodospirillum photometricum DSM 122</name>
    <dbReference type="NCBI Taxonomy" id="1150469"/>
    <lineage>
        <taxon>Bacteria</taxon>
        <taxon>Pseudomonadati</taxon>
        <taxon>Pseudomonadota</taxon>
        <taxon>Alphaproteobacteria</taxon>
        <taxon>Rhodospirillales</taxon>
        <taxon>Rhodospirillaceae</taxon>
        <taxon>Pararhodospirillum</taxon>
    </lineage>
</organism>
<evidence type="ECO:0000313" key="2">
    <source>
        <dbReference type="Proteomes" id="UP000033220"/>
    </source>
</evidence>
<dbReference type="AlphaFoldDB" id="H6SLZ0"/>
<proteinExistence type="predicted"/>
<dbReference type="InterPro" id="IPR009562">
    <property type="entry name" value="DUF1178"/>
</dbReference>
<dbReference type="EMBL" id="HE663493">
    <property type="protein sequence ID" value="CCG09005.1"/>
    <property type="molecule type" value="Genomic_DNA"/>
</dbReference>
<dbReference type="Proteomes" id="UP000033220">
    <property type="component" value="Chromosome DSM 122"/>
</dbReference>
<name>H6SLZ0_PARPM</name>
<evidence type="ECO:0000313" key="1">
    <source>
        <dbReference type="EMBL" id="CCG09005.1"/>
    </source>
</evidence>
<gene>
    <name evidence="1" type="ORF">RSPPHO_02379</name>
</gene>